<keyword evidence="5 8" id="KW-1133">Transmembrane helix</keyword>
<evidence type="ECO:0000256" key="6">
    <source>
        <dbReference type="ARBA" id="ARBA00023136"/>
    </source>
</evidence>
<evidence type="ECO:0000313" key="10">
    <source>
        <dbReference type="EMBL" id="KAK1804290.1"/>
    </source>
</evidence>
<feature type="transmembrane region" description="Helical" evidence="8">
    <location>
        <begin position="117"/>
        <end position="142"/>
    </location>
</feature>
<feature type="non-terminal residue" evidence="10">
    <location>
        <position position="569"/>
    </location>
</feature>
<evidence type="ECO:0000256" key="4">
    <source>
        <dbReference type="ARBA" id="ARBA00022801"/>
    </source>
</evidence>
<dbReference type="PANTHER" id="PTHR23344:SF1">
    <property type="entry name" value="GLYCEROPHOSPHOINOSITOL INOSITOLPHOSPHODIESTERASE GDPD2"/>
    <property type="match status" value="1"/>
</dbReference>
<dbReference type="PANTHER" id="PTHR23344">
    <property type="entry name" value="GLYCEROPHOSPHORYL DIESTER PHOSPHODIESTERASE"/>
    <property type="match status" value="1"/>
</dbReference>
<sequence>YTRCQVSVLSLMSVITLAWLYVCFAAYNDNNDVNWKAFEKLRVWLNWYTGVIVLSAMLAMYCLLLLCLSFLLIALKEPLDLHWLHKVVLLSVSLVIVMLGIAVVSLCWTAEWEAVRLLLQATAPFLHLAAVVALTMISWLVFQRYHRAQRSGQRCLPDSVAQHGSYDCNVVMPASRGASLLGPYGQLQSWFSSVPYSFILPVLVTCFPQNRPWSHTGAHLCIYLSQWSCDVQLAPENTMMSFRRSVACHVTAFETDVQLRYAPLQACGVILSLVFATPRTNAPFFLFSKDMVPFLMHDSGKGFLHRTTNVDAVFPNRTYNSSSDITWEELQMLNAGDWFVKTDPFWSVSLLSEQEKTVARNQTVTSLLELLELSKEHNISLIFDLKYDRHGNCNDIVKVIQKSGISQDLIWWLHEGHRECVKKYYPGFHQVYPDQKTLRNDNGSWLNMKYSTLSAEEISDLRSRNVKVNLWVVNEPWLFSLLWCSGVSSVTTNSCHILKDMSQPDWHLTPHVYKIIWITADLVSLLLMFIFFLLQSRCRCNRHTKGKNKQGAAFSSWNQKEGYPFLSSN</sequence>
<evidence type="ECO:0000259" key="9">
    <source>
        <dbReference type="PROSITE" id="PS51704"/>
    </source>
</evidence>
<protein>
    <recommendedName>
        <fullName evidence="9">GP-PDE domain-containing protein</fullName>
    </recommendedName>
</protein>
<evidence type="ECO:0000313" key="11">
    <source>
        <dbReference type="Proteomes" id="UP001239994"/>
    </source>
</evidence>
<dbReference type="GO" id="GO:0008889">
    <property type="term" value="F:glycerophosphodiester phosphodiesterase activity"/>
    <property type="evidence" value="ECO:0007669"/>
    <property type="project" value="TreeGrafter"/>
</dbReference>
<feature type="transmembrane region" description="Helical" evidence="8">
    <location>
        <begin position="87"/>
        <end position="111"/>
    </location>
</feature>
<evidence type="ECO:0000256" key="2">
    <source>
        <dbReference type="ARBA" id="ARBA00007277"/>
    </source>
</evidence>
<comment type="similarity">
    <text evidence="2">Belongs to the glycerophosphoryl diester phosphodiesterase family.</text>
</comment>
<feature type="transmembrane region" description="Helical" evidence="8">
    <location>
        <begin position="47"/>
        <end position="75"/>
    </location>
</feature>
<keyword evidence="3 8" id="KW-0812">Transmembrane</keyword>
<reference evidence="10" key="1">
    <citation type="submission" date="2023-03" db="EMBL/GenBank/DDBJ databases">
        <title>Electrophorus voltai genome.</title>
        <authorList>
            <person name="Bian C."/>
        </authorList>
    </citation>
    <scope>NUCLEOTIDE SEQUENCE</scope>
    <source>
        <strain evidence="10">CB-2022</strain>
        <tissue evidence="10">Muscle</tissue>
    </source>
</reference>
<organism evidence="10 11">
    <name type="scientific">Electrophorus voltai</name>
    <dbReference type="NCBI Taxonomy" id="2609070"/>
    <lineage>
        <taxon>Eukaryota</taxon>
        <taxon>Metazoa</taxon>
        <taxon>Chordata</taxon>
        <taxon>Craniata</taxon>
        <taxon>Vertebrata</taxon>
        <taxon>Euteleostomi</taxon>
        <taxon>Actinopterygii</taxon>
        <taxon>Neopterygii</taxon>
        <taxon>Teleostei</taxon>
        <taxon>Ostariophysi</taxon>
        <taxon>Gymnotiformes</taxon>
        <taxon>Gymnotoidei</taxon>
        <taxon>Gymnotidae</taxon>
        <taxon>Electrophorus</taxon>
    </lineage>
</organism>
<dbReference type="EMBL" id="JAROKS010000004">
    <property type="protein sequence ID" value="KAK1804290.1"/>
    <property type="molecule type" value="Genomic_DNA"/>
</dbReference>
<dbReference type="GO" id="GO:0006629">
    <property type="term" value="P:lipid metabolic process"/>
    <property type="evidence" value="ECO:0007669"/>
    <property type="project" value="InterPro"/>
</dbReference>
<evidence type="ECO:0000256" key="8">
    <source>
        <dbReference type="SAM" id="Phobius"/>
    </source>
</evidence>
<evidence type="ECO:0000256" key="3">
    <source>
        <dbReference type="ARBA" id="ARBA00022692"/>
    </source>
</evidence>
<keyword evidence="6 8" id="KW-0472">Membrane</keyword>
<dbReference type="GO" id="GO:0005886">
    <property type="term" value="C:plasma membrane"/>
    <property type="evidence" value="ECO:0007669"/>
    <property type="project" value="TreeGrafter"/>
</dbReference>
<comment type="subcellular location">
    <subcellularLocation>
        <location evidence="1">Membrane</location>
        <topology evidence="1">Multi-pass membrane protein</topology>
    </subcellularLocation>
</comment>
<evidence type="ECO:0000256" key="1">
    <source>
        <dbReference type="ARBA" id="ARBA00004141"/>
    </source>
</evidence>
<dbReference type="SUPFAM" id="SSF51695">
    <property type="entry name" value="PLC-like phosphodiesterases"/>
    <property type="match status" value="2"/>
</dbReference>
<dbReference type="InterPro" id="IPR030395">
    <property type="entry name" value="GP_PDE_dom"/>
</dbReference>
<keyword evidence="7" id="KW-0325">Glycoprotein</keyword>
<proteinExistence type="inferred from homology"/>
<dbReference type="AlphaFoldDB" id="A0AAD8ZVR0"/>
<dbReference type="InterPro" id="IPR017946">
    <property type="entry name" value="PLC-like_Pdiesterase_TIM-brl"/>
</dbReference>
<keyword evidence="11" id="KW-1185">Reference proteome</keyword>
<comment type="caution">
    <text evidence="10">The sequence shown here is derived from an EMBL/GenBank/DDBJ whole genome shotgun (WGS) entry which is preliminary data.</text>
</comment>
<feature type="transmembrane region" description="Helical" evidence="8">
    <location>
        <begin position="468"/>
        <end position="491"/>
    </location>
</feature>
<name>A0AAD8ZVR0_9TELE</name>
<dbReference type="Proteomes" id="UP001239994">
    <property type="component" value="Unassembled WGS sequence"/>
</dbReference>
<evidence type="ECO:0000256" key="5">
    <source>
        <dbReference type="ARBA" id="ARBA00022989"/>
    </source>
</evidence>
<gene>
    <name evidence="10" type="ORF">P4O66_020017</name>
</gene>
<evidence type="ECO:0000256" key="7">
    <source>
        <dbReference type="ARBA" id="ARBA00023180"/>
    </source>
</evidence>
<feature type="transmembrane region" description="Helical" evidence="8">
    <location>
        <begin position="511"/>
        <end position="534"/>
    </location>
</feature>
<dbReference type="Gene3D" id="3.20.20.190">
    <property type="entry name" value="Phosphatidylinositol (PI) phosphodiesterase"/>
    <property type="match status" value="1"/>
</dbReference>
<feature type="transmembrane region" description="Helical" evidence="8">
    <location>
        <begin position="7"/>
        <end position="27"/>
    </location>
</feature>
<feature type="domain" description="GP-PDE" evidence="9">
    <location>
        <begin position="222"/>
        <end position="502"/>
    </location>
</feature>
<dbReference type="PROSITE" id="PS51704">
    <property type="entry name" value="GP_PDE"/>
    <property type="match status" value="1"/>
</dbReference>
<keyword evidence="4" id="KW-0378">Hydrolase</keyword>
<accession>A0AAD8ZVR0</accession>